<evidence type="ECO:0000313" key="2">
    <source>
        <dbReference type="EMBL" id="JAD36239.1"/>
    </source>
</evidence>
<organism evidence="2">
    <name type="scientific">Arundo donax</name>
    <name type="common">Giant reed</name>
    <name type="synonym">Donax arundinaceus</name>
    <dbReference type="NCBI Taxonomy" id="35708"/>
    <lineage>
        <taxon>Eukaryota</taxon>
        <taxon>Viridiplantae</taxon>
        <taxon>Streptophyta</taxon>
        <taxon>Embryophyta</taxon>
        <taxon>Tracheophyta</taxon>
        <taxon>Spermatophyta</taxon>
        <taxon>Magnoliopsida</taxon>
        <taxon>Liliopsida</taxon>
        <taxon>Poales</taxon>
        <taxon>Poaceae</taxon>
        <taxon>PACMAD clade</taxon>
        <taxon>Arundinoideae</taxon>
        <taxon>Arundineae</taxon>
        <taxon>Arundo</taxon>
    </lineage>
</organism>
<name>A0A0A8Z9Z3_ARUDO</name>
<accession>A0A0A8Z9Z3</accession>
<feature type="region of interest" description="Disordered" evidence="1">
    <location>
        <begin position="1"/>
        <end position="23"/>
    </location>
</feature>
<proteinExistence type="predicted"/>
<feature type="compositionally biased region" description="Polar residues" evidence="1">
    <location>
        <begin position="7"/>
        <end position="23"/>
    </location>
</feature>
<dbReference type="EMBL" id="GBRH01261656">
    <property type="protein sequence ID" value="JAD36239.1"/>
    <property type="molecule type" value="Transcribed_RNA"/>
</dbReference>
<dbReference type="AlphaFoldDB" id="A0A0A8Z9Z3"/>
<reference evidence="2" key="2">
    <citation type="journal article" date="2015" name="Data Brief">
        <title>Shoot transcriptome of the giant reed, Arundo donax.</title>
        <authorList>
            <person name="Barrero R.A."/>
            <person name="Guerrero F.D."/>
            <person name="Moolhuijzen P."/>
            <person name="Goolsby J.A."/>
            <person name="Tidwell J."/>
            <person name="Bellgard S.E."/>
            <person name="Bellgard M.I."/>
        </authorList>
    </citation>
    <scope>NUCLEOTIDE SEQUENCE</scope>
    <source>
        <tissue evidence="2">Shoot tissue taken approximately 20 cm above the soil surface</tissue>
    </source>
</reference>
<protein>
    <submittedName>
        <fullName evidence="2">Uncharacterized protein</fullName>
    </submittedName>
</protein>
<sequence length="23" mass="2732">MHRDLRTSMSSDQFNSFSTHSLF</sequence>
<reference evidence="2" key="1">
    <citation type="submission" date="2014-09" db="EMBL/GenBank/DDBJ databases">
        <authorList>
            <person name="Magalhaes I.L.F."/>
            <person name="Oliveira U."/>
            <person name="Santos F.R."/>
            <person name="Vidigal T.H.D.A."/>
            <person name="Brescovit A.D."/>
            <person name="Santos A.J."/>
        </authorList>
    </citation>
    <scope>NUCLEOTIDE SEQUENCE</scope>
    <source>
        <tissue evidence="2">Shoot tissue taken approximately 20 cm above the soil surface</tissue>
    </source>
</reference>
<evidence type="ECO:0000256" key="1">
    <source>
        <dbReference type="SAM" id="MobiDB-lite"/>
    </source>
</evidence>